<proteinExistence type="predicted"/>
<protein>
    <submittedName>
        <fullName evidence="1">Uncharacterized protein</fullName>
    </submittedName>
</protein>
<name>A0A835MPP1_9ROSI</name>
<dbReference type="OrthoDB" id="1166019at2759"/>
<dbReference type="AlphaFoldDB" id="A0A835MPP1"/>
<evidence type="ECO:0000313" key="2">
    <source>
        <dbReference type="Proteomes" id="UP000657918"/>
    </source>
</evidence>
<organism evidence="1 2">
    <name type="scientific">Salix dunnii</name>
    <dbReference type="NCBI Taxonomy" id="1413687"/>
    <lineage>
        <taxon>Eukaryota</taxon>
        <taxon>Viridiplantae</taxon>
        <taxon>Streptophyta</taxon>
        <taxon>Embryophyta</taxon>
        <taxon>Tracheophyta</taxon>
        <taxon>Spermatophyta</taxon>
        <taxon>Magnoliopsida</taxon>
        <taxon>eudicotyledons</taxon>
        <taxon>Gunneridae</taxon>
        <taxon>Pentapetalae</taxon>
        <taxon>rosids</taxon>
        <taxon>fabids</taxon>
        <taxon>Malpighiales</taxon>
        <taxon>Salicaceae</taxon>
        <taxon>Saliceae</taxon>
        <taxon>Salix</taxon>
    </lineage>
</organism>
<accession>A0A835MPP1</accession>
<dbReference type="EMBL" id="JADGMS010000012">
    <property type="protein sequence ID" value="KAF9671839.1"/>
    <property type="molecule type" value="Genomic_DNA"/>
</dbReference>
<gene>
    <name evidence="1" type="ORF">SADUNF_Sadunf12G0090700</name>
</gene>
<dbReference type="Proteomes" id="UP000657918">
    <property type="component" value="Unassembled WGS sequence"/>
</dbReference>
<comment type="caution">
    <text evidence="1">The sequence shown here is derived from an EMBL/GenBank/DDBJ whole genome shotgun (WGS) entry which is preliminary data.</text>
</comment>
<sequence length="151" mass="16836">MDAGFLGIEEVENANINEGEIARVTVAFPKLITPEIWGLRELKEWDGIERRVGEEDATTTSIFIMPQLRELTINSCALLKALPDYVLAASLQDLKLIDCGNLELSDLVSKSIALLGMGPDFRVLVQKSRKQAEQYHRLVHVPAKAFPDISF</sequence>
<evidence type="ECO:0000313" key="1">
    <source>
        <dbReference type="EMBL" id="KAF9671839.1"/>
    </source>
</evidence>
<keyword evidence="2" id="KW-1185">Reference proteome</keyword>
<reference evidence="1 2" key="1">
    <citation type="submission" date="2020-10" db="EMBL/GenBank/DDBJ databases">
        <title>Plant Genome Project.</title>
        <authorList>
            <person name="Zhang R.-G."/>
        </authorList>
    </citation>
    <scope>NUCLEOTIDE SEQUENCE [LARGE SCALE GENOMIC DNA]</scope>
    <source>
        <strain evidence="1">FAFU-HL-1</strain>
        <tissue evidence="1">Leaf</tissue>
    </source>
</reference>